<evidence type="ECO:0008006" key="3">
    <source>
        <dbReference type="Google" id="ProtNLM"/>
    </source>
</evidence>
<dbReference type="GeneID" id="93924144"/>
<gene>
    <name evidence="1" type="ORF">DK182_06415</name>
</gene>
<evidence type="ECO:0000313" key="1">
    <source>
        <dbReference type="EMBL" id="AWN21003.1"/>
    </source>
</evidence>
<dbReference type="EMBL" id="CP029490">
    <property type="protein sequence ID" value="AWN21003.1"/>
    <property type="molecule type" value="Genomic_DNA"/>
</dbReference>
<dbReference type="Proteomes" id="UP000245369">
    <property type="component" value="Chromosome"/>
</dbReference>
<accession>A0ABM6W6L9</accession>
<dbReference type="RefSeq" id="WP_002961750.1">
    <property type="nucleotide sequence ID" value="NZ_CP029490.1"/>
</dbReference>
<proteinExistence type="predicted"/>
<protein>
    <recommendedName>
        <fullName evidence="3">Isoleucyl-tRNA synthetase</fullName>
    </recommendedName>
</protein>
<sequence length="63" mass="6971">MNSSELFNQVKELIEKKDFSAAQKFIDQHKDDLGDYLDKAKDLLAGVKGADGVLDKVKGLFGK</sequence>
<name>A0ABM6W6L9_9STRE</name>
<reference evidence="1 2" key="1">
    <citation type="submission" date="2018-05" db="EMBL/GenBank/DDBJ databases">
        <title>Complete genome sequences of Streptococcus sobrinus.</title>
        <authorList>
            <person name="Sales M."/>
            <person name="Jensen P.A."/>
        </authorList>
    </citation>
    <scope>NUCLEOTIDE SEQUENCE [LARGE SCALE GENOMIC DNA]</scope>
    <source>
        <strain evidence="1 2">SL1</strain>
    </source>
</reference>
<keyword evidence="2" id="KW-1185">Reference proteome</keyword>
<evidence type="ECO:0000313" key="2">
    <source>
        <dbReference type="Proteomes" id="UP000245369"/>
    </source>
</evidence>
<organism evidence="1 2">
    <name type="scientific">Streptococcus sobrinus</name>
    <dbReference type="NCBI Taxonomy" id="1310"/>
    <lineage>
        <taxon>Bacteria</taxon>
        <taxon>Bacillati</taxon>
        <taxon>Bacillota</taxon>
        <taxon>Bacilli</taxon>
        <taxon>Lactobacillales</taxon>
        <taxon>Streptococcaceae</taxon>
        <taxon>Streptococcus</taxon>
    </lineage>
</organism>